<accession>A0A6G0TUC6</accession>
<reference evidence="1 2" key="1">
    <citation type="submission" date="2019-08" db="EMBL/GenBank/DDBJ databases">
        <title>The genome of the soybean aphid Biotype 1, its phylome, world population structure and adaptation to the North American continent.</title>
        <authorList>
            <person name="Giordano R."/>
            <person name="Donthu R.K."/>
            <person name="Hernandez A.G."/>
            <person name="Wright C.L."/>
            <person name="Zimin A.V."/>
        </authorList>
    </citation>
    <scope>NUCLEOTIDE SEQUENCE [LARGE SCALE GENOMIC DNA]</scope>
    <source>
        <tissue evidence="1">Whole aphids</tissue>
    </source>
</reference>
<dbReference type="AlphaFoldDB" id="A0A6G0TUC6"/>
<name>A0A6G0TUC6_APHGL</name>
<evidence type="ECO:0000313" key="2">
    <source>
        <dbReference type="Proteomes" id="UP000475862"/>
    </source>
</evidence>
<keyword evidence="2" id="KW-1185">Reference proteome</keyword>
<dbReference type="Proteomes" id="UP000475862">
    <property type="component" value="Unassembled WGS sequence"/>
</dbReference>
<organism evidence="1 2">
    <name type="scientific">Aphis glycines</name>
    <name type="common">Soybean aphid</name>
    <dbReference type="NCBI Taxonomy" id="307491"/>
    <lineage>
        <taxon>Eukaryota</taxon>
        <taxon>Metazoa</taxon>
        <taxon>Ecdysozoa</taxon>
        <taxon>Arthropoda</taxon>
        <taxon>Hexapoda</taxon>
        <taxon>Insecta</taxon>
        <taxon>Pterygota</taxon>
        <taxon>Neoptera</taxon>
        <taxon>Paraneoptera</taxon>
        <taxon>Hemiptera</taxon>
        <taxon>Sternorrhyncha</taxon>
        <taxon>Aphidomorpha</taxon>
        <taxon>Aphidoidea</taxon>
        <taxon>Aphididae</taxon>
        <taxon>Aphidini</taxon>
        <taxon>Aphis</taxon>
        <taxon>Aphis</taxon>
    </lineage>
</organism>
<dbReference type="EMBL" id="VYZN01000014">
    <property type="protein sequence ID" value="KAE9539348.1"/>
    <property type="molecule type" value="Genomic_DNA"/>
</dbReference>
<comment type="caution">
    <text evidence="1">The sequence shown here is derived from an EMBL/GenBank/DDBJ whole genome shotgun (WGS) entry which is preliminary data.</text>
</comment>
<sequence length="252" mass="29282">MIILFSLNDEIIMVFKYFSTELTSKIRTGGILHVINLTLKSTISGNRWNLQTPVHLYIIMVHYQLDLDADKKNTYKIITPIGVYLPKNRYPNTVSQYLTSIPFNFFITYIFVRNISQIHFQIQIKFNATNKYKMFELNIVIFFLKNIEIVITYSIGNHFNLETFETDLQVPNIELVLEKQYNKVGKNLLLLASGCNNVLINVITNFNRNAFTRLTTVGRRRNFNLTLQSLCSYICSLIISLRCVYALPNPNS</sequence>
<gene>
    <name evidence="1" type="ORF">AGLY_004600</name>
</gene>
<protein>
    <submittedName>
        <fullName evidence="1">Uncharacterized protein</fullName>
    </submittedName>
</protein>
<proteinExistence type="predicted"/>
<evidence type="ECO:0000313" key="1">
    <source>
        <dbReference type="EMBL" id="KAE9539348.1"/>
    </source>
</evidence>